<evidence type="ECO:0000313" key="1">
    <source>
        <dbReference type="EMBL" id="KAK4020085.1"/>
    </source>
</evidence>
<evidence type="ECO:0000313" key="2">
    <source>
        <dbReference type="Proteomes" id="UP001234178"/>
    </source>
</evidence>
<gene>
    <name evidence="1" type="ORF">OUZ56_002081</name>
</gene>
<proteinExistence type="predicted"/>
<dbReference type="EMBL" id="JAOYFB010000036">
    <property type="protein sequence ID" value="KAK4020085.1"/>
    <property type="molecule type" value="Genomic_DNA"/>
</dbReference>
<protein>
    <submittedName>
        <fullName evidence="1">Uncharacterized protein</fullName>
    </submittedName>
</protein>
<organism evidence="1 2">
    <name type="scientific">Daphnia magna</name>
    <dbReference type="NCBI Taxonomy" id="35525"/>
    <lineage>
        <taxon>Eukaryota</taxon>
        <taxon>Metazoa</taxon>
        <taxon>Ecdysozoa</taxon>
        <taxon>Arthropoda</taxon>
        <taxon>Crustacea</taxon>
        <taxon>Branchiopoda</taxon>
        <taxon>Diplostraca</taxon>
        <taxon>Cladocera</taxon>
        <taxon>Anomopoda</taxon>
        <taxon>Daphniidae</taxon>
        <taxon>Daphnia</taxon>
    </lineage>
</organism>
<dbReference type="Proteomes" id="UP001234178">
    <property type="component" value="Unassembled WGS sequence"/>
</dbReference>
<comment type="caution">
    <text evidence="1">The sequence shown here is derived from an EMBL/GenBank/DDBJ whole genome shotgun (WGS) entry which is preliminary data.</text>
</comment>
<name>A0ABR0A4M6_9CRUS</name>
<keyword evidence="2" id="KW-1185">Reference proteome</keyword>
<reference evidence="1 2" key="1">
    <citation type="journal article" date="2023" name="Nucleic Acids Res.">
        <title>The hologenome of Daphnia magna reveals possible DNA methylation and microbiome-mediated evolution of the host genome.</title>
        <authorList>
            <person name="Chaturvedi A."/>
            <person name="Li X."/>
            <person name="Dhandapani V."/>
            <person name="Marshall H."/>
            <person name="Kissane S."/>
            <person name="Cuenca-Cambronero M."/>
            <person name="Asole G."/>
            <person name="Calvet F."/>
            <person name="Ruiz-Romero M."/>
            <person name="Marangio P."/>
            <person name="Guigo R."/>
            <person name="Rago D."/>
            <person name="Mirbahai L."/>
            <person name="Eastwood N."/>
            <person name="Colbourne J.K."/>
            <person name="Zhou J."/>
            <person name="Mallon E."/>
            <person name="Orsini L."/>
        </authorList>
    </citation>
    <scope>NUCLEOTIDE SEQUENCE [LARGE SCALE GENOMIC DNA]</scope>
    <source>
        <strain evidence="1">LRV0_1</strain>
    </source>
</reference>
<sequence length="71" mass="8230">MDGTTSALAVKMCDPQKKKKATIAMKKRIENRFYKVKPNPTVNYKIPPRTIEIPLWRRQAPECLVLYLTPV</sequence>
<accession>A0ABR0A4M6</accession>